<evidence type="ECO:0000259" key="1">
    <source>
        <dbReference type="Pfam" id="PF04153"/>
    </source>
</evidence>
<dbReference type="GO" id="GO:0030015">
    <property type="term" value="C:CCR4-NOT core complex"/>
    <property type="evidence" value="ECO:0007669"/>
    <property type="project" value="UniProtKB-ARBA"/>
</dbReference>
<dbReference type="GO" id="GO:0000289">
    <property type="term" value="P:nuclear-transcribed mRNA poly(A) tail shortening"/>
    <property type="evidence" value="ECO:0007669"/>
    <property type="project" value="UniProtKB-ARBA"/>
</dbReference>
<reference evidence="2 3" key="2">
    <citation type="submission" date="2014-03" db="EMBL/GenBank/DDBJ databases">
        <title>The Genome Sequence of Anncaliia algerae insect isolate PRA339.</title>
        <authorList>
            <consortium name="The Broad Institute Genome Sequencing Platform"/>
            <consortium name="The Broad Institute Genome Sequencing Center for Infectious Disease"/>
            <person name="Cuomo C."/>
            <person name="Becnel J."/>
            <person name="Sanscrainte N."/>
            <person name="Walker B."/>
            <person name="Young S.K."/>
            <person name="Zeng Q."/>
            <person name="Gargeya S."/>
            <person name="Fitzgerald M."/>
            <person name="Haas B."/>
            <person name="Abouelleil A."/>
            <person name="Alvarado L."/>
            <person name="Arachchi H.M."/>
            <person name="Berlin A.M."/>
            <person name="Chapman S.B."/>
            <person name="Dewar J."/>
            <person name="Goldberg J."/>
            <person name="Griggs A."/>
            <person name="Gujja S."/>
            <person name="Hansen M."/>
            <person name="Howarth C."/>
            <person name="Imamovic A."/>
            <person name="Larimer J."/>
            <person name="McCowan C."/>
            <person name="Murphy C."/>
            <person name="Neiman D."/>
            <person name="Pearson M."/>
            <person name="Priest M."/>
            <person name="Roberts A."/>
            <person name="Saif S."/>
            <person name="Shea T."/>
            <person name="Sisk P."/>
            <person name="Sykes S."/>
            <person name="Wortman J."/>
            <person name="Nusbaum C."/>
            <person name="Birren B."/>
        </authorList>
    </citation>
    <scope>NUCLEOTIDE SEQUENCE [LARGE SCALE GENOMIC DNA]</scope>
    <source>
        <strain evidence="2 3">PRA339</strain>
    </source>
</reference>
<protein>
    <recommendedName>
        <fullName evidence="1">NOT2/NOT3/NOT5 C-terminal domain-containing protein</fullName>
    </recommendedName>
</protein>
<dbReference type="HOGENOM" id="CLU_130565_0_0_1"/>
<feature type="domain" description="NOT2/NOT3/NOT5 C-terminal" evidence="1">
    <location>
        <begin position="61"/>
        <end position="153"/>
    </location>
</feature>
<dbReference type="OrthoDB" id="25391at2759"/>
<dbReference type="Gene3D" id="2.30.30.1020">
    <property type="entry name" value="CCR4-NOT complex subunit 2/3/5, C-terminal domain"/>
    <property type="match status" value="1"/>
</dbReference>
<evidence type="ECO:0000313" key="2">
    <source>
        <dbReference type="EMBL" id="KCZ79854.1"/>
    </source>
</evidence>
<keyword evidence="3" id="KW-1185">Reference proteome</keyword>
<proteinExistence type="predicted"/>
<sequence>MGKKMTEGKLLEEILKKDLQEDECFASENLKDIKITNLEDEYLLSNKHKTLKDKLLEKLIPQSYTKIDCKMPLLNSLHEETLFYIFYMYPKDKVQENAFYSLLDMGYKYCTVLKNFIYFSDEVVVDNKKRKVVLFDPFLWEKVTKDVTFDKDFISSLIYKNTRFVKRYN</sequence>
<dbReference type="InterPro" id="IPR007282">
    <property type="entry name" value="NOT2/3/5_C"/>
</dbReference>
<dbReference type="Proteomes" id="UP000030655">
    <property type="component" value="Unassembled WGS sequence"/>
</dbReference>
<accession>A0A059EYM7</accession>
<dbReference type="VEuPathDB" id="MicrosporidiaDB:H312_02767"/>
<reference evidence="3" key="1">
    <citation type="submission" date="2013-02" db="EMBL/GenBank/DDBJ databases">
        <authorList>
            <consortium name="The Broad Institute Genome Sequencing Platform"/>
            <person name="Cuomo C."/>
            <person name="Becnel J."/>
            <person name="Sanscrainte N."/>
            <person name="Walker B."/>
            <person name="Young S.K."/>
            <person name="Zeng Q."/>
            <person name="Gargeya S."/>
            <person name="Fitzgerald M."/>
            <person name="Haas B."/>
            <person name="Abouelleil A."/>
            <person name="Alvarado L."/>
            <person name="Arachchi H.M."/>
            <person name="Berlin A.M."/>
            <person name="Chapman S.B."/>
            <person name="Dewar J."/>
            <person name="Goldberg J."/>
            <person name="Griggs A."/>
            <person name="Gujja S."/>
            <person name="Hansen M."/>
            <person name="Howarth C."/>
            <person name="Imamovic A."/>
            <person name="Larimer J."/>
            <person name="McCowan C."/>
            <person name="Murphy C."/>
            <person name="Neiman D."/>
            <person name="Pearson M."/>
            <person name="Priest M."/>
            <person name="Roberts A."/>
            <person name="Saif S."/>
            <person name="Shea T."/>
            <person name="Sisk P."/>
            <person name="Sykes S."/>
            <person name="Wortman J."/>
            <person name="Nusbaum C."/>
            <person name="Birren B."/>
        </authorList>
    </citation>
    <scope>NUCLEOTIDE SEQUENCE [LARGE SCALE GENOMIC DNA]</scope>
    <source>
        <strain evidence="3">PRA339</strain>
    </source>
</reference>
<dbReference type="EMBL" id="KK365225">
    <property type="protein sequence ID" value="KCZ79854.1"/>
    <property type="molecule type" value="Genomic_DNA"/>
</dbReference>
<evidence type="ECO:0000313" key="3">
    <source>
        <dbReference type="Proteomes" id="UP000030655"/>
    </source>
</evidence>
<organism evidence="2 3">
    <name type="scientific">Anncaliia algerae PRA339</name>
    <dbReference type="NCBI Taxonomy" id="1288291"/>
    <lineage>
        <taxon>Eukaryota</taxon>
        <taxon>Fungi</taxon>
        <taxon>Fungi incertae sedis</taxon>
        <taxon>Microsporidia</taxon>
        <taxon>Tubulinosematoidea</taxon>
        <taxon>Tubulinosematidae</taxon>
        <taxon>Anncaliia</taxon>
    </lineage>
</organism>
<name>A0A059EYM7_9MICR</name>
<gene>
    <name evidence="2" type="ORF">H312_02767</name>
</gene>
<dbReference type="InterPro" id="IPR038635">
    <property type="entry name" value="CCR4-NOT_su2/3/5_C_sf"/>
</dbReference>
<dbReference type="STRING" id="1288291.A0A059EYM7"/>
<dbReference type="GO" id="GO:0006355">
    <property type="term" value="P:regulation of DNA-templated transcription"/>
    <property type="evidence" value="ECO:0007669"/>
    <property type="project" value="InterPro"/>
</dbReference>
<dbReference type="Pfam" id="PF04153">
    <property type="entry name" value="NOT2_3_5_C"/>
    <property type="match status" value="1"/>
</dbReference>
<dbReference type="AlphaFoldDB" id="A0A059EYM7"/>